<dbReference type="InterPro" id="IPR029058">
    <property type="entry name" value="AB_hydrolase_fold"/>
</dbReference>
<evidence type="ECO:0000256" key="6">
    <source>
        <dbReference type="ARBA" id="ARBA00022832"/>
    </source>
</evidence>
<evidence type="ECO:0000256" key="5">
    <source>
        <dbReference type="ARBA" id="ARBA00022801"/>
    </source>
</evidence>
<evidence type="ECO:0000259" key="10">
    <source>
        <dbReference type="Pfam" id="PF02230"/>
    </source>
</evidence>
<evidence type="ECO:0000256" key="2">
    <source>
        <dbReference type="ARBA" id="ARBA00012423"/>
    </source>
</evidence>
<dbReference type="Proteomes" id="UP000027222">
    <property type="component" value="Unassembled WGS sequence"/>
</dbReference>
<evidence type="ECO:0000256" key="4">
    <source>
        <dbReference type="ARBA" id="ARBA00022487"/>
    </source>
</evidence>
<dbReference type="PANTHER" id="PTHR10655">
    <property type="entry name" value="LYSOPHOSPHOLIPASE-RELATED"/>
    <property type="match status" value="1"/>
</dbReference>
<keyword evidence="6" id="KW-0443">Lipid metabolism</keyword>
<accession>A0A067T4T1</accession>
<comment type="catalytic activity">
    <reaction evidence="9">
        <text>S-hexadecanoyl-L-cysteinyl-[protein] + H2O = L-cysteinyl-[protein] + hexadecanoate + H(+)</text>
        <dbReference type="Rhea" id="RHEA:19233"/>
        <dbReference type="Rhea" id="RHEA-COMP:10131"/>
        <dbReference type="Rhea" id="RHEA-COMP:11032"/>
        <dbReference type="ChEBI" id="CHEBI:7896"/>
        <dbReference type="ChEBI" id="CHEBI:15377"/>
        <dbReference type="ChEBI" id="CHEBI:15378"/>
        <dbReference type="ChEBI" id="CHEBI:29950"/>
        <dbReference type="ChEBI" id="CHEBI:74151"/>
        <dbReference type="EC" id="3.1.2.22"/>
    </reaction>
</comment>
<comment type="function">
    <text evidence="7">Hydrolyzes fatty acids from S-acylated cysteine residues in proteins with a strong preference for palmitoylated G-alpha proteins over other acyl substrates. Mediates the deacylation of G-alpha proteins such as GPA1 in vivo, but has weak or no activity toward palmitoylated Ras proteins. Has weak lysophospholipase activity in vitro; however such activity may not exist in vivo.</text>
</comment>
<evidence type="ECO:0000256" key="8">
    <source>
        <dbReference type="ARBA" id="ARBA00031195"/>
    </source>
</evidence>
<keyword evidence="4" id="KW-0719">Serine esterase</keyword>
<organism evidence="11 12">
    <name type="scientific">Galerina marginata (strain CBS 339.88)</name>
    <dbReference type="NCBI Taxonomy" id="685588"/>
    <lineage>
        <taxon>Eukaryota</taxon>
        <taxon>Fungi</taxon>
        <taxon>Dikarya</taxon>
        <taxon>Basidiomycota</taxon>
        <taxon>Agaricomycotina</taxon>
        <taxon>Agaricomycetes</taxon>
        <taxon>Agaricomycetidae</taxon>
        <taxon>Agaricales</taxon>
        <taxon>Agaricineae</taxon>
        <taxon>Strophariaceae</taxon>
        <taxon>Galerina</taxon>
    </lineage>
</organism>
<dbReference type="STRING" id="685588.A0A067T4T1"/>
<evidence type="ECO:0000256" key="9">
    <source>
        <dbReference type="ARBA" id="ARBA00047337"/>
    </source>
</evidence>
<sequence>MDGRTVPSWFDCVSFDHATRTEDETGLHAAASRMHALISKEISDHGIPSERIVIGGLSQGGATSILTMLTSEKQLGGLFALSTYIPLRKKVPEFATPCAKATPILWSHGNADLQVNYDEWKGFARTLAEQLGIPFRLTESVDVLKKDQFIQNGVQLEFHRYDDLGHFIDETELKNLGLWVSLRVPGV</sequence>
<dbReference type="EMBL" id="KL142375">
    <property type="protein sequence ID" value="KDR78200.1"/>
    <property type="molecule type" value="Genomic_DNA"/>
</dbReference>
<dbReference type="GO" id="GO:0005737">
    <property type="term" value="C:cytoplasm"/>
    <property type="evidence" value="ECO:0007669"/>
    <property type="project" value="TreeGrafter"/>
</dbReference>
<dbReference type="AlphaFoldDB" id="A0A067T4T1"/>
<keyword evidence="6" id="KW-0276">Fatty acid metabolism</keyword>
<proteinExistence type="inferred from homology"/>
<dbReference type="GO" id="GO:0008474">
    <property type="term" value="F:palmitoyl-(protein) hydrolase activity"/>
    <property type="evidence" value="ECO:0007669"/>
    <property type="project" value="UniProtKB-EC"/>
</dbReference>
<comment type="similarity">
    <text evidence="1">Belongs to the AB hydrolase superfamily. AB hydrolase 2 family.</text>
</comment>
<feature type="domain" description="Phospholipase/carboxylesterase/thioesterase" evidence="10">
    <location>
        <begin position="3"/>
        <end position="128"/>
    </location>
</feature>
<evidence type="ECO:0000313" key="11">
    <source>
        <dbReference type="EMBL" id="KDR78200.1"/>
    </source>
</evidence>
<gene>
    <name evidence="11" type="ORF">GALMADRAFT_138326</name>
</gene>
<reference evidence="12" key="1">
    <citation type="journal article" date="2014" name="Proc. Natl. Acad. Sci. U.S.A.">
        <title>Extensive sampling of basidiomycete genomes demonstrates inadequacy of the white-rot/brown-rot paradigm for wood decay fungi.</title>
        <authorList>
            <person name="Riley R."/>
            <person name="Salamov A.A."/>
            <person name="Brown D.W."/>
            <person name="Nagy L.G."/>
            <person name="Floudas D."/>
            <person name="Held B.W."/>
            <person name="Levasseur A."/>
            <person name="Lombard V."/>
            <person name="Morin E."/>
            <person name="Otillar R."/>
            <person name="Lindquist E.A."/>
            <person name="Sun H."/>
            <person name="LaButti K.M."/>
            <person name="Schmutz J."/>
            <person name="Jabbour D."/>
            <person name="Luo H."/>
            <person name="Baker S.E."/>
            <person name="Pisabarro A.G."/>
            <person name="Walton J.D."/>
            <person name="Blanchette R.A."/>
            <person name="Henrissat B."/>
            <person name="Martin F."/>
            <person name="Cullen D."/>
            <person name="Hibbett D.S."/>
            <person name="Grigoriev I.V."/>
        </authorList>
    </citation>
    <scope>NUCLEOTIDE SEQUENCE [LARGE SCALE GENOMIC DNA]</scope>
    <source>
        <strain evidence="12">CBS 339.88</strain>
    </source>
</reference>
<dbReference type="InterPro" id="IPR050565">
    <property type="entry name" value="LYPA1-2/EST-like"/>
</dbReference>
<evidence type="ECO:0000256" key="7">
    <source>
        <dbReference type="ARBA" id="ARBA00029392"/>
    </source>
</evidence>
<dbReference type="EC" id="3.1.2.22" evidence="2"/>
<evidence type="ECO:0000313" key="12">
    <source>
        <dbReference type="Proteomes" id="UP000027222"/>
    </source>
</evidence>
<dbReference type="SUPFAM" id="SSF53474">
    <property type="entry name" value="alpha/beta-Hydrolases"/>
    <property type="match status" value="1"/>
</dbReference>
<dbReference type="Pfam" id="PF02230">
    <property type="entry name" value="Abhydrolase_2"/>
    <property type="match status" value="1"/>
</dbReference>
<keyword evidence="12" id="KW-1185">Reference proteome</keyword>
<dbReference type="HOGENOM" id="CLU_049413_1_1_1"/>
<dbReference type="GO" id="GO:0052689">
    <property type="term" value="F:carboxylic ester hydrolase activity"/>
    <property type="evidence" value="ECO:0007669"/>
    <property type="project" value="UniProtKB-KW"/>
</dbReference>
<keyword evidence="5" id="KW-0378">Hydrolase</keyword>
<dbReference type="OrthoDB" id="2418081at2759"/>
<dbReference type="InterPro" id="IPR003140">
    <property type="entry name" value="PLipase/COase/thioEstase"/>
</dbReference>
<name>A0A067T4T1_GALM3</name>
<dbReference type="PANTHER" id="PTHR10655:SF17">
    <property type="entry name" value="LYSOPHOSPHOLIPASE-LIKE PROTEIN 1"/>
    <property type="match status" value="1"/>
</dbReference>
<dbReference type="Gene3D" id="3.40.50.1820">
    <property type="entry name" value="alpha/beta hydrolase"/>
    <property type="match status" value="1"/>
</dbReference>
<evidence type="ECO:0000256" key="3">
    <source>
        <dbReference type="ARBA" id="ARBA00014923"/>
    </source>
</evidence>
<dbReference type="GO" id="GO:0006631">
    <property type="term" value="P:fatty acid metabolic process"/>
    <property type="evidence" value="ECO:0007669"/>
    <property type="project" value="UniProtKB-KW"/>
</dbReference>
<evidence type="ECO:0000256" key="1">
    <source>
        <dbReference type="ARBA" id="ARBA00006499"/>
    </source>
</evidence>
<protein>
    <recommendedName>
        <fullName evidence="3">Acyl-protein thioesterase 1</fullName>
        <ecNumber evidence="2">3.1.2.22</ecNumber>
    </recommendedName>
    <alternativeName>
        <fullName evidence="8">Palmitoyl-protein hydrolase</fullName>
    </alternativeName>
</protein>